<accession>A0A2I1GTZ2</accession>
<feature type="region of interest" description="Disordered" evidence="1">
    <location>
        <begin position="68"/>
        <end position="108"/>
    </location>
</feature>
<protein>
    <recommendedName>
        <fullName evidence="4">Extender of the chronological lifespan protein ecl2</fullName>
    </recommendedName>
</protein>
<dbReference type="VEuPathDB" id="FungiDB:RhiirA1_538980"/>
<dbReference type="EMBL" id="LLXI01000811">
    <property type="protein sequence ID" value="PKY50004.1"/>
    <property type="molecule type" value="Genomic_DNA"/>
</dbReference>
<dbReference type="AlphaFoldDB" id="A0A2I1GTZ2"/>
<dbReference type="InterPro" id="IPR024368">
    <property type="entry name" value="Ecl1/2/3"/>
</dbReference>
<sequence>MDLDWCLTCSQHTSGALYCSDECRREDISYSIKLTTSPTYSFYSKPISPPLSPTFNYRYTKATKIVSGSASTSSSSSPAPSPTSQISAAILDEPQSQDSSYQSSDDENVITSKYTKIHPWINQRRQQRRLSIII</sequence>
<dbReference type="VEuPathDB" id="FungiDB:RhiirFUN_002469"/>
<reference evidence="2 3" key="1">
    <citation type="submission" date="2015-10" db="EMBL/GenBank/DDBJ databases">
        <title>Genome analyses suggest a sexual origin of heterokaryosis in a supposedly ancient asexual fungus.</title>
        <authorList>
            <person name="Ropars J."/>
            <person name="Sedzielewska K."/>
            <person name="Noel J."/>
            <person name="Charron P."/>
            <person name="Farinelli L."/>
            <person name="Marton T."/>
            <person name="Kruger M."/>
            <person name="Pelin A."/>
            <person name="Brachmann A."/>
            <person name="Corradi N."/>
        </authorList>
    </citation>
    <scope>NUCLEOTIDE SEQUENCE [LARGE SCALE GENOMIC DNA]</scope>
    <source>
        <strain evidence="2 3">A4</strain>
    </source>
</reference>
<name>A0A2I1GTZ2_9GLOM</name>
<dbReference type="VEuPathDB" id="FungiDB:FUN_002414"/>
<evidence type="ECO:0008006" key="4">
    <source>
        <dbReference type="Google" id="ProtNLM"/>
    </source>
</evidence>
<evidence type="ECO:0000313" key="2">
    <source>
        <dbReference type="EMBL" id="PKY50004.1"/>
    </source>
</evidence>
<proteinExistence type="predicted"/>
<gene>
    <name evidence="2" type="ORF">RhiirA4_406024</name>
</gene>
<dbReference type="Pfam" id="PF12855">
    <property type="entry name" value="Ecl1"/>
    <property type="match status" value="1"/>
</dbReference>
<feature type="compositionally biased region" description="Low complexity" evidence="1">
    <location>
        <begin position="68"/>
        <end position="103"/>
    </location>
</feature>
<organism evidence="2 3">
    <name type="scientific">Rhizophagus irregularis</name>
    <dbReference type="NCBI Taxonomy" id="588596"/>
    <lineage>
        <taxon>Eukaryota</taxon>
        <taxon>Fungi</taxon>
        <taxon>Fungi incertae sedis</taxon>
        <taxon>Mucoromycota</taxon>
        <taxon>Glomeromycotina</taxon>
        <taxon>Glomeromycetes</taxon>
        <taxon>Glomerales</taxon>
        <taxon>Glomeraceae</taxon>
        <taxon>Rhizophagus</taxon>
    </lineage>
</organism>
<dbReference type="Proteomes" id="UP000234323">
    <property type="component" value="Unassembled WGS sequence"/>
</dbReference>
<keyword evidence="3" id="KW-1185">Reference proteome</keyword>
<evidence type="ECO:0000313" key="3">
    <source>
        <dbReference type="Proteomes" id="UP000234323"/>
    </source>
</evidence>
<evidence type="ECO:0000256" key="1">
    <source>
        <dbReference type="SAM" id="MobiDB-lite"/>
    </source>
</evidence>
<dbReference type="OrthoDB" id="2428388at2759"/>
<comment type="caution">
    <text evidence="2">The sequence shown here is derived from an EMBL/GenBank/DDBJ whole genome shotgun (WGS) entry which is preliminary data.</text>
</comment>